<sequence length="312" mass="35201">MEKEMEKIYIIEKKYDLESYISAIQSKNKGKEISYSDLLLKAGAAALTMNYLPIKLIGVAATVSPMVLNLFSNKDSDDIKITKEEAKILDGALNKYSLTIEETRGRKLKFPPGHPIVGLFYRLHPLDKINPEKESLYIPDEYYEQLLLQEREAELLKVLINLGATKIKIIKTSNKTNSKNIQCETNVEASANVPFSVDAGINKQSHQKDYEGEARLFELAGKKWVSGDLLDKKEYSWLPFEPQWGSLILAREIGGCTRAAVEMTSKSIFSADVSARAKLQTHVMSSNAELKIENTDEDVTSYKYEVDFMSIQ</sequence>
<organism evidence="1 2">
    <name type="scientific">Pectobacterium punjabense</name>
    <dbReference type="NCBI Taxonomy" id="2108399"/>
    <lineage>
        <taxon>Bacteria</taxon>
        <taxon>Pseudomonadati</taxon>
        <taxon>Pseudomonadota</taxon>
        <taxon>Gammaproteobacteria</taxon>
        <taxon>Enterobacterales</taxon>
        <taxon>Pectobacteriaceae</taxon>
        <taxon>Pectobacterium</taxon>
    </lineage>
</organism>
<dbReference type="Proteomes" id="UP000502681">
    <property type="component" value="Chromosome"/>
</dbReference>
<keyword evidence="2" id="KW-1185">Reference proteome</keyword>
<dbReference type="GeneID" id="90764053"/>
<protein>
    <submittedName>
        <fullName evidence="1">Uncharacterized protein</fullName>
    </submittedName>
</protein>
<reference evidence="1 2" key="1">
    <citation type="submission" date="2019-04" db="EMBL/GenBank/DDBJ databases">
        <title>Whole Genome Sequencing of Pectobacterium punjabense SS95.</title>
        <authorList>
            <person name="Sarfraz S."/>
            <person name="Oulghazi S."/>
            <person name="Roques C."/>
            <person name="Vandecasteele C."/>
            <person name="Faure D."/>
        </authorList>
    </citation>
    <scope>NUCLEOTIDE SEQUENCE [LARGE SCALE GENOMIC DNA]</scope>
    <source>
        <strain evidence="1 2">SS95</strain>
    </source>
</reference>
<evidence type="ECO:0000313" key="2">
    <source>
        <dbReference type="Proteomes" id="UP000502681"/>
    </source>
</evidence>
<dbReference type="RefSeq" id="WP_133169851.1">
    <property type="nucleotide sequence ID" value="NZ_CP038498.1"/>
</dbReference>
<evidence type="ECO:0000313" key="1">
    <source>
        <dbReference type="EMBL" id="QJA20950.1"/>
    </source>
</evidence>
<proteinExistence type="predicted"/>
<name>A0ABX6L3N9_9GAMM</name>
<dbReference type="EMBL" id="CP038498">
    <property type="protein sequence ID" value="QJA20950.1"/>
    <property type="molecule type" value="Genomic_DNA"/>
</dbReference>
<accession>A0ABX6L3N9</accession>
<gene>
    <name evidence="1" type="ORF">E2566_13940</name>
</gene>